<organism evidence="2">
    <name type="scientific">Siphoviridae sp. ctnpt50</name>
    <dbReference type="NCBI Taxonomy" id="2827941"/>
    <lineage>
        <taxon>Viruses</taxon>
        <taxon>Duplodnaviria</taxon>
        <taxon>Heunggongvirae</taxon>
        <taxon>Uroviricota</taxon>
        <taxon>Caudoviricetes</taxon>
    </lineage>
</organism>
<accession>A0A8S5SDX6</accession>
<proteinExistence type="predicted"/>
<keyword evidence="1" id="KW-1133">Transmembrane helix</keyword>
<evidence type="ECO:0000313" key="2">
    <source>
        <dbReference type="EMBL" id="DAF49166.1"/>
    </source>
</evidence>
<feature type="transmembrane region" description="Helical" evidence="1">
    <location>
        <begin position="12"/>
        <end position="36"/>
    </location>
</feature>
<sequence>MIKKNKRTTIRFALTLVSLIGMLVCVISATVFHFQNPDMTELRRFIEFPWPTIGAVVCLVVYVIVKD</sequence>
<evidence type="ECO:0000256" key="1">
    <source>
        <dbReference type="SAM" id="Phobius"/>
    </source>
</evidence>
<keyword evidence="1" id="KW-0812">Transmembrane</keyword>
<keyword evidence="1" id="KW-0472">Membrane</keyword>
<dbReference type="EMBL" id="BK032577">
    <property type="protein sequence ID" value="DAF49166.1"/>
    <property type="molecule type" value="Genomic_DNA"/>
</dbReference>
<name>A0A8S5SDX6_9CAUD</name>
<protein>
    <submittedName>
        <fullName evidence="2">Uncharacterized protein</fullName>
    </submittedName>
</protein>
<reference evidence="2" key="1">
    <citation type="journal article" date="2021" name="Proc. Natl. Acad. Sci. U.S.A.">
        <title>A Catalog of Tens of Thousands of Viruses from Human Metagenomes Reveals Hidden Associations with Chronic Diseases.</title>
        <authorList>
            <person name="Tisza M.J."/>
            <person name="Buck C.B."/>
        </authorList>
    </citation>
    <scope>NUCLEOTIDE SEQUENCE</scope>
    <source>
        <strain evidence="2">Ctnpt50</strain>
    </source>
</reference>
<feature type="transmembrane region" description="Helical" evidence="1">
    <location>
        <begin position="48"/>
        <end position="65"/>
    </location>
</feature>